<evidence type="ECO:0000313" key="1">
    <source>
        <dbReference type="EMBL" id="SFE42276.1"/>
    </source>
</evidence>
<accession>A0A1I2AEE2</accession>
<dbReference type="EMBL" id="FONN01000002">
    <property type="protein sequence ID" value="SFE42276.1"/>
    <property type="molecule type" value="Genomic_DNA"/>
</dbReference>
<gene>
    <name evidence="1" type="ORF">SAMN04487969_102445</name>
</gene>
<name>A0A1I2AEE2_9BACL</name>
<organism evidence="1 2">
    <name type="scientific">Paenibacillus algorifonticola</name>
    <dbReference type="NCBI Taxonomy" id="684063"/>
    <lineage>
        <taxon>Bacteria</taxon>
        <taxon>Bacillati</taxon>
        <taxon>Bacillota</taxon>
        <taxon>Bacilli</taxon>
        <taxon>Bacillales</taxon>
        <taxon>Paenibacillaceae</taxon>
        <taxon>Paenibacillus</taxon>
    </lineage>
</organism>
<keyword evidence="2" id="KW-1185">Reference proteome</keyword>
<evidence type="ECO:0008006" key="3">
    <source>
        <dbReference type="Google" id="ProtNLM"/>
    </source>
</evidence>
<dbReference type="OrthoDB" id="1653618at2"/>
<dbReference type="Proteomes" id="UP000183410">
    <property type="component" value="Unassembled WGS sequence"/>
</dbReference>
<dbReference type="NCBIfam" id="NF045478">
    <property type="entry name" value="XF1762_fam"/>
    <property type="match status" value="1"/>
</dbReference>
<sequence>MLETQPITYADACAYVEQYHRHHPAPQGHKFSIAVADEHKVVGVVMVGRPVARHLDNGRTLEVTRCCTDGTRNAPSKLYAAAWQAAKAMGYRRLVTYTLAQEPGTSLRASGWRSLYQTQGGSWNCESRPRLDKHPTGQKTIWEILAE</sequence>
<evidence type="ECO:0000313" key="2">
    <source>
        <dbReference type="Proteomes" id="UP000183410"/>
    </source>
</evidence>
<dbReference type="InterPro" id="IPR053780">
    <property type="entry name" value="Gp66-like"/>
</dbReference>
<reference evidence="2" key="1">
    <citation type="submission" date="2016-10" db="EMBL/GenBank/DDBJ databases">
        <authorList>
            <person name="Varghese N."/>
            <person name="Submissions S."/>
        </authorList>
    </citation>
    <scope>NUCLEOTIDE SEQUENCE [LARGE SCALE GENOMIC DNA]</scope>
    <source>
        <strain evidence="2">CGMCC 1.10223</strain>
    </source>
</reference>
<proteinExistence type="predicted"/>
<dbReference type="AlphaFoldDB" id="A0A1I2AEE2"/>
<dbReference type="InterPro" id="IPR016181">
    <property type="entry name" value="Acyl_CoA_acyltransferase"/>
</dbReference>
<protein>
    <recommendedName>
        <fullName evidence="3">N-acetyltransferase domain-containing protein</fullName>
    </recommendedName>
</protein>
<dbReference type="RefSeq" id="WP_046230172.1">
    <property type="nucleotide sequence ID" value="NZ_FONN01000002.1"/>
</dbReference>
<dbReference type="SUPFAM" id="SSF55729">
    <property type="entry name" value="Acyl-CoA N-acyltransferases (Nat)"/>
    <property type="match status" value="1"/>
</dbReference>